<accession>X6NKD9</accession>
<evidence type="ECO:0000313" key="2">
    <source>
        <dbReference type="EMBL" id="ETO25827.1"/>
    </source>
</evidence>
<keyword evidence="3" id="KW-1185">Reference proteome</keyword>
<evidence type="ECO:0000256" key="1">
    <source>
        <dbReference type="SAM" id="Phobius"/>
    </source>
</evidence>
<keyword evidence="1" id="KW-0472">Membrane</keyword>
<reference evidence="2 3" key="1">
    <citation type="journal article" date="2013" name="Curr. Biol.">
        <title>The Genome of the Foraminiferan Reticulomyxa filosa.</title>
        <authorList>
            <person name="Glockner G."/>
            <person name="Hulsmann N."/>
            <person name="Schleicher M."/>
            <person name="Noegel A.A."/>
            <person name="Eichinger L."/>
            <person name="Gallinger C."/>
            <person name="Pawlowski J."/>
            <person name="Sierra R."/>
            <person name="Euteneuer U."/>
            <person name="Pillet L."/>
            <person name="Moustafa A."/>
            <person name="Platzer M."/>
            <person name="Groth M."/>
            <person name="Szafranski K."/>
            <person name="Schliwa M."/>
        </authorList>
    </citation>
    <scope>NUCLEOTIDE SEQUENCE [LARGE SCALE GENOMIC DNA]</scope>
</reference>
<gene>
    <name evidence="2" type="ORF">RFI_11313</name>
</gene>
<keyword evidence="1" id="KW-1133">Transmembrane helix</keyword>
<keyword evidence="1" id="KW-0812">Transmembrane</keyword>
<protein>
    <submittedName>
        <fullName evidence="2">Uncharacterized protein</fullName>
    </submittedName>
</protein>
<dbReference type="EMBL" id="ASPP01008261">
    <property type="protein sequence ID" value="ETO25827.1"/>
    <property type="molecule type" value="Genomic_DNA"/>
</dbReference>
<dbReference type="Proteomes" id="UP000023152">
    <property type="component" value="Unassembled WGS sequence"/>
</dbReference>
<sequence>MCKWYMDVWCVFSIEMLGDKSETHWHQVKLDEFMENENVNSLHRDLTELGTYLDEIEGIQSTMENSNDEHFVLSLLCQSRFSYYHWINGMLLAALMVIQIRTIRKWFNHFAINTSVSATDQSKNQISRRNIIFSNYQA</sequence>
<proteinExistence type="predicted"/>
<organism evidence="2 3">
    <name type="scientific">Reticulomyxa filosa</name>
    <dbReference type="NCBI Taxonomy" id="46433"/>
    <lineage>
        <taxon>Eukaryota</taxon>
        <taxon>Sar</taxon>
        <taxon>Rhizaria</taxon>
        <taxon>Retaria</taxon>
        <taxon>Foraminifera</taxon>
        <taxon>Monothalamids</taxon>
        <taxon>Reticulomyxidae</taxon>
        <taxon>Reticulomyxa</taxon>
    </lineage>
</organism>
<feature type="transmembrane region" description="Helical" evidence="1">
    <location>
        <begin position="83"/>
        <end position="100"/>
    </location>
</feature>
<comment type="caution">
    <text evidence="2">The sequence shown here is derived from an EMBL/GenBank/DDBJ whole genome shotgun (WGS) entry which is preliminary data.</text>
</comment>
<dbReference type="AlphaFoldDB" id="X6NKD9"/>
<evidence type="ECO:0000313" key="3">
    <source>
        <dbReference type="Proteomes" id="UP000023152"/>
    </source>
</evidence>
<name>X6NKD9_RETFI</name>